<keyword evidence="6" id="KW-1185">Reference proteome</keyword>
<feature type="domain" description="DUF4042" evidence="4">
    <location>
        <begin position="336"/>
        <end position="512"/>
    </location>
</feature>
<evidence type="ECO:0000313" key="6">
    <source>
        <dbReference type="Proteomes" id="UP001652680"/>
    </source>
</evidence>
<gene>
    <name evidence="7" type="primary">LOC108049710</name>
    <name evidence="5" type="synonym">108049710</name>
</gene>
<accession>A0A6P4F7T2</accession>
<dbReference type="PANTHER" id="PTHR13366">
    <property type="entry name" value="MALARIA ANTIGEN-RELATED"/>
    <property type="match status" value="1"/>
</dbReference>
<dbReference type="InterPro" id="IPR016024">
    <property type="entry name" value="ARM-type_fold"/>
</dbReference>
<dbReference type="AlphaFoldDB" id="A0A6P4F7T2"/>
<feature type="coiled-coil region" evidence="2">
    <location>
        <begin position="7"/>
        <end position="34"/>
    </location>
</feature>
<dbReference type="OMA" id="LYGYWHV"/>
<dbReference type="PANTHER" id="PTHR13366:SF0">
    <property type="entry name" value="HEAT REPEAT-CONTAINING PROTEIN 6"/>
    <property type="match status" value="1"/>
</dbReference>
<evidence type="ECO:0000256" key="1">
    <source>
        <dbReference type="ARBA" id="ARBA00015263"/>
    </source>
</evidence>
<reference evidence="5" key="3">
    <citation type="submission" date="2025-05" db="UniProtKB">
        <authorList>
            <consortium name="EnsemblMetazoa"/>
        </authorList>
    </citation>
    <scope>IDENTIFICATION</scope>
</reference>
<dbReference type="GeneID" id="108049710"/>
<evidence type="ECO:0000259" key="4">
    <source>
        <dbReference type="Pfam" id="PF13251"/>
    </source>
</evidence>
<dbReference type="InterPro" id="IPR025283">
    <property type="entry name" value="DUF4042"/>
</dbReference>
<reference evidence="7" key="2">
    <citation type="submission" date="2025-04" db="UniProtKB">
        <authorList>
            <consortium name="RefSeq"/>
        </authorList>
    </citation>
    <scope>IDENTIFICATION</scope>
</reference>
<dbReference type="InterPro" id="IPR011989">
    <property type="entry name" value="ARM-like"/>
</dbReference>
<name>A0A6P4F7T2_DRORH</name>
<dbReference type="SUPFAM" id="SSF48371">
    <property type="entry name" value="ARM repeat"/>
    <property type="match status" value="1"/>
</dbReference>
<reference evidence="6" key="1">
    <citation type="journal article" date="2021" name="Elife">
        <title>Highly contiguous assemblies of 101 drosophilid genomes.</title>
        <authorList>
            <person name="Kim B.Y."/>
            <person name="Wang J.R."/>
            <person name="Miller D.E."/>
            <person name="Barmina O."/>
            <person name="Delaney E."/>
            <person name="Thompson A."/>
            <person name="Comeault A.A."/>
            <person name="Peede D."/>
            <person name="D'Agostino E.R."/>
            <person name="Pelaez J."/>
            <person name="Aguilar J.M."/>
            <person name="Haji D."/>
            <person name="Matsunaga T."/>
            <person name="Armstrong E.E."/>
            <person name="Zych M."/>
            <person name="Ogawa Y."/>
            <person name="Stamenkovic-Radak M."/>
            <person name="Jelic M."/>
            <person name="Veselinovic M.S."/>
            <person name="Tanaskovic M."/>
            <person name="Eric P."/>
            <person name="Gao J.J."/>
            <person name="Katoh T.K."/>
            <person name="Toda M.J."/>
            <person name="Watabe H."/>
            <person name="Watada M."/>
            <person name="Davis J.S."/>
            <person name="Moyle L.C."/>
            <person name="Manoli G."/>
            <person name="Bertolini E."/>
            <person name="Kostal V."/>
            <person name="Hawley R.S."/>
            <person name="Takahashi A."/>
            <person name="Jones C.D."/>
            <person name="Price D.K."/>
            <person name="Whiteman N."/>
            <person name="Kopp A."/>
            <person name="Matute D.R."/>
            <person name="Petrov D.A."/>
        </authorList>
    </citation>
    <scope>NUCLEOTIDE SEQUENCE [LARGE SCALE GENOMIC DNA]</scope>
</reference>
<dbReference type="EnsemblMetazoa" id="XM_017130996.2">
    <property type="protein sequence ID" value="XP_016986485.1"/>
    <property type="gene ID" value="LOC108049710"/>
</dbReference>
<dbReference type="RefSeq" id="XP_016986485.1">
    <property type="nucleotide sequence ID" value="XM_017130996.1"/>
</dbReference>
<sequence>METYDALLEAESEADQDEAKRQEHLQLIRELQQQLGVPVGVAAERLQQLIAEVRARGHHDLLYLWQLWLSELILARRIILVRPHLLVDELMAVGQQAPPAGALNLLLALLKTTPKEKLNDFWPKLSAFPPAKEVDAALILLQCQELVLAELDESPEEAGLSRNLANSLIHMHFEGHWPAAKEEQMALMLAHSLQLVQKLVARQPDFAAERVPELMGLVQCYLAYGGPEGKTALKPCKLPPAQQSAAYGKEHEETEQQPTQKSRSCGRKNKVRKMRSLAKQRNQAVSEPLEANPRERLLLVGNQDYGCLTGDSVENCQPSDSDQPSGSKHLRQLQAKVRISALHLLGSLTKQLLRRSLYGYWHVLFPDDDSGGSRHLLLVGQRDTNSRCRALALQLGAQLLYGSKGFLSQACSRGPSNFTPFAVSLARSVLAAYRTLSAILEREYAPPVLTQCLKCLAVLVQATPFDQLEMGFVYEFVGHVKKLAKSADPPVAVSALLVMEMLVGTAKLTPEIASSVGLAPSQRNLQLEPSAVDDFQELCDSDAEVELEEDEEGEQLAQHKVENPTLTVSPSIPRNSWLLRQVLRYLEGLGTPSIVRVECFQVLQAMATHIGLLRGHQVRLARVISAGLKDPAADVKLYAARCLDSVGYQLGRLLPEPAERELQMSFWLSLLPATYGAYDAAGLSLKCALCDALSNMGAFSFERLSDGQRTALLAFLSGCASDDHEEPLVRGAALRAMAVYVLHPSLKADLGFVENAAELTLRIIGDPQLVVRIKAAWALGNISDALVAAIPNQTEKVSAELLGRLIQAATKSCSDNDKVRANAVRALGNLLRILQLQPSENGEQMQLAMSKLLDCVRSSGNAKVKWNACHAMGNLVRHRAFFASSHLAGILFPALSQLAVQHANFKVRTNAAGVLLQVEQRQDLGTHFPLVWRSLLEALERSNALDSFEEYNHRDALQQQLCLAIAHLLMLARGSDLPAMRESLEEDRLEEVRTTWRRVAFRIVPEQSAPLFTCSPLLEQRLQAEVTTPQRCALAFITSTLRLDP</sequence>
<feature type="compositionally biased region" description="Basic residues" evidence="3">
    <location>
        <begin position="264"/>
        <end position="278"/>
    </location>
</feature>
<dbReference type="Pfam" id="PF13251">
    <property type="entry name" value="DUF4042"/>
    <property type="match status" value="1"/>
</dbReference>
<dbReference type="InterPro" id="IPR052107">
    <property type="entry name" value="HEAT6"/>
</dbReference>
<organism evidence="7">
    <name type="scientific">Drosophila rhopaloa</name>
    <name type="common">Fruit fly</name>
    <dbReference type="NCBI Taxonomy" id="1041015"/>
    <lineage>
        <taxon>Eukaryota</taxon>
        <taxon>Metazoa</taxon>
        <taxon>Ecdysozoa</taxon>
        <taxon>Arthropoda</taxon>
        <taxon>Hexapoda</taxon>
        <taxon>Insecta</taxon>
        <taxon>Pterygota</taxon>
        <taxon>Neoptera</taxon>
        <taxon>Endopterygota</taxon>
        <taxon>Diptera</taxon>
        <taxon>Brachycera</taxon>
        <taxon>Muscomorpha</taxon>
        <taxon>Ephydroidea</taxon>
        <taxon>Drosophilidae</taxon>
        <taxon>Drosophila</taxon>
        <taxon>Sophophora</taxon>
    </lineage>
</organism>
<protein>
    <recommendedName>
        <fullName evidence="1">HEAT repeat-containing protein 6</fullName>
    </recommendedName>
</protein>
<proteinExistence type="predicted"/>
<feature type="region of interest" description="Disordered" evidence="3">
    <location>
        <begin position="243"/>
        <end position="290"/>
    </location>
</feature>
<keyword evidence="2" id="KW-0175">Coiled coil</keyword>
<dbReference type="Gene3D" id="1.25.10.10">
    <property type="entry name" value="Leucine-rich Repeat Variant"/>
    <property type="match status" value="2"/>
</dbReference>
<evidence type="ECO:0000256" key="3">
    <source>
        <dbReference type="SAM" id="MobiDB-lite"/>
    </source>
</evidence>
<evidence type="ECO:0000313" key="7">
    <source>
        <dbReference type="RefSeq" id="XP_016986485.1"/>
    </source>
</evidence>
<dbReference type="OrthoDB" id="66533at2759"/>
<dbReference type="Proteomes" id="UP001652680">
    <property type="component" value="Unassembled WGS sequence"/>
</dbReference>
<evidence type="ECO:0000256" key="2">
    <source>
        <dbReference type="SAM" id="Coils"/>
    </source>
</evidence>
<evidence type="ECO:0000313" key="5">
    <source>
        <dbReference type="EnsemblMetazoa" id="XP_016986485.1"/>
    </source>
</evidence>